<dbReference type="OrthoDB" id="8479417at2"/>
<dbReference type="InterPro" id="IPR058532">
    <property type="entry name" value="YjbR/MT2646/Rv2570-like"/>
</dbReference>
<dbReference type="InterPro" id="IPR038056">
    <property type="entry name" value="YjbR-like_sf"/>
</dbReference>
<keyword evidence="1" id="KW-0238">DNA-binding</keyword>
<proteinExistence type="predicted"/>
<dbReference type="Pfam" id="PF04237">
    <property type="entry name" value="YjbR"/>
    <property type="match status" value="1"/>
</dbReference>
<comment type="caution">
    <text evidence="1">The sequence shown here is derived from an EMBL/GenBank/DDBJ whole genome shotgun (WGS) entry which is preliminary data.</text>
</comment>
<keyword evidence="2" id="KW-1185">Reference proteome</keyword>
<accession>A0A5M7BN98</accession>
<evidence type="ECO:0000313" key="2">
    <source>
        <dbReference type="Proteomes" id="UP000323946"/>
    </source>
</evidence>
<sequence>MNAPGAAADRYCGRVGTSWDDDERRRVRARLVELAAFPGVQVDDSHGHTGFLLRGKRFAWLLVDHHGDGRLALAVKAPPGEQESLVADDTRYFVPAYLGPHGWVGANLDEASDPDWSEIAALLEQAWRMSATKRAIAEYDQRES</sequence>
<protein>
    <submittedName>
        <fullName evidence="1">MmcQ/YjbR family DNA-binding protein</fullName>
    </submittedName>
</protein>
<dbReference type="EMBL" id="VWPH01000009">
    <property type="protein sequence ID" value="KAA5831292.1"/>
    <property type="molecule type" value="Genomic_DNA"/>
</dbReference>
<evidence type="ECO:0000313" key="1">
    <source>
        <dbReference type="EMBL" id="KAA5831292.1"/>
    </source>
</evidence>
<dbReference type="GO" id="GO:0003677">
    <property type="term" value="F:DNA binding"/>
    <property type="evidence" value="ECO:0007669"/>
    <property type="project" value="UniProtKB-KW"/>
</dbReference>
<dbReference type="Proteomes" id="UP000323946">
    <property type="component" value="Unassembled WGS sequence"/>
</dbReference>
<organism evidence="1 2">
    <name type="scientific">Saccharopolyspora hirsuta</name>
    <dbReference type="NCBI Taxonomy" id="1837"/>
    <lineage>
        <taxon>Bacteria</taxon>
        <taxon>Bacillati</taxon>
        <taxon>Actinomycetota</taxon>
        <taxon>Actinomycetes</taxon>
        <taxon>Pseudonocardiales</taxon>
        <taxon>Pseudonocardiaceae</taxon>
        <taxon>Saccharopolyspora</taxon>
    </lineage>
</organism>
<dbReference type="SUPFAM" id="SSF142906">
    <property type="entry name" value="YjbR-like"/>
    <property type="match status" value="1"/>
</dbReference>
<name>A0A5M7BN98_SACHI</name>
<dbReference type="Gene3D" id="3.90.1150.30">
    <property type="match status" value="1"/>
</dbReference>
<dbReference type="AlphaFoldDB" id="A0A5M7BN98"/>
<gene>
    <name evidence="1" type="ORF">F1721_21390</name>
</gene>
<reference evidence="1 2" key="1">
    <citation type="submission" date="2019-09" db="EMBL/GenBank/DDBJ databases">
        <title>Draft genome sequence of the thermophilic Saccharopolyspora hirsuta VKM Ac-666T.</title>
        <authorList>
            <person name="Lobastova T.G."/>
            <person name="Fokina V."/>
            <person name="Bragin E.Y."/>
            <person name="Shtratnikova V.Y."/>
            <person name="Starodumova I.P."/>
            <person name="Tarlachkov S.V."/>
            <person name="Donova M.V."/>
        </authorList>
    </citation>
    <scope>NUCLEOTIDE SEQUENCE [LARGE SCALE GENOMIC DNA]</scope>
    <source>
        <strain evidence="1 2">VKM Ac-666</strain>
    </source>
</reference>